<dbReference type="CDD" id="cd04301">
    <property type="entry name" value="NAT_SF"/>
    <property type="match status" value="1"/>
</dbReference>
<dbReference type="OrthoDB" id="41532at2759"/>
<dbReference type="GO" id="GO:0016747">
    <property type="term" value="F:acyltransferase activity, transferring groups other than amino-acyl groups"/>
    <property type="evidence" value="ECO:0007669"/>
    <property type="project" value="InterPro"/>
</dbReference>
<evidence type="ECO:0000259" key="1">
    <source>
        <dbReference type="PROSITE" id="PS51186"/>
    </source>
</evidence>
<dbReference type="PROSITE" id="PS51186">
    <property type="entry name" value="GNAT"/>
    <property type="match status" value="1"/>
</dbReference>
<dbReference type="Gene3D" id="3.40.630.30">
    <property type="match status" value="1"/>
</dbReference>
<dbReference type="EMBL" id="VNKQ01000009">
    <property type="protein sequence ID" value="KAG0648713.1"/>
    <property type="molecule type" value="Genomic_DNA"/>
</dbReference>
<dbReference type="PANTHER" id="PTHR43305:SF1">
    <property type="entry name" value="FAMILY N-ACETYLTRANSFERASE, PUTATIVE (AFU_ORTHOLOGUE AFUA_2G01380)-RELATED"/>
    <property type="match status" value="1"/>
</dbReference>
<dbReference type="SUPFAM" id="SSF55729">
    <property type="entry name" value="Acyl-CoA N-acyltransferases (Nat)"/>
    <property type="match status" value="1"/>
</dbReference>
<proteinExistence type="predicted"/>
<accession>A0A9P6VIQ5</accession>
<protein>
    <submittedName>
        <fullName evidence="2">N-acetyltransferase</fullName>
    </submittedName>
</protein>
<keyword evidence="3" id="KW-1185">Reference proteome</keyword>
<reference evidence="2" key="1">
    <citation type="submission" date="2019-07" db="EMBL/GenBank/DDBJ databases">
        <title>Hyphodiscus hymeniophilus genome sequencing and assembly.</title>
        <authorList>
            <person name="Kramer G."/>
            <person name="Nodwell J."/>
        </authorList>
    </citation>
    <scope>NUCLEOTIDE SEQUENCE</scope>
    <source>
        <strain evidence="2">ATCC 34498</strain>
    </source>
</reference>
<dbReference type="Pfam" id="PF00583">
    <property type="entry name" value="Acetyltransf_1"/>
    <property type="match status" value="1"/>
</dbReference>
<dbReference type="PANTHER" id="PTHR43305">
    <property type="entry name" value="FAMILY N-ACETYLTRANSFERASE, PUTATIVE (AFU_ORTHOLOGUE AFUA_2G01380)-RELATED"/>
    <property type="match status" value="1"/>
</dbReference>
<name>A0A9P6VIQ5_9HELO</name>
<comment type="caution">
    <text evidence="2">The sequence shown here is derived from an EMBL/GenBank/DDBJ whole genome shotgun (WGS) entry which is preliminary data.</text>
</comment>
<organism evidence="2 3">
    <name type="scientific">Hyphodiscus hymeniophilus</name>
    <dbReference type="NCBI Taxonomy" id="353542"/>
    <lineage>
        <taxon>Eukaryota</taxon>
        <taxon>Fungi</taxon>
        <taxon>Dikarya</taxon>
        <taxon>Ascomycota</taxon>
        <taxon>Pezizomycotina</taxon>
        <taxon>Leotiomycetes</taxon>
        <taxon>Helotiales</taxon>
        <taxon>Hyphodiscaceae</taxon>
        <taxon>Hyphodiscus</taxon>
    </lineage>
</organism>
<dbReference type="AlphaFoldDB" id="A0A9P6VIQ5"/>
<dbReference type="InterPro" id="IPR000182">
    <property type="entry name" value="GNAT_dom"/>
</dbReference>
<evidence type="ECO:0000313" key="2">
    <source>
        <dbReference type="EMBL" id="KAG0648713.1"/>
    </source>
</evidence>
<evidence type="ECO:0000313" key="3">
    <source>
        <dbReference type="Proteomes" id="UP000785200"/>
    </source>
</evidence>
<sequence>MGEPTPPKFYIKSASTTEDLEHTRELFTAYANSLPIDLTFQSFAAELSSLPGLYSPPTGAIFLAYLNPASDSSDTQSGPIGVIALRPLPHIPPEARICEMKRLYLAPESRGLGIGRKLVEEVIKEATRLGYLEMRLDTLKSMVGARALYNGVGFVEIERYYDNPFEGTKFLSKDLRN</sequence>
<gene>
    <name evidence="2" type="ORF">D0Z07_4643</name>
</gene>
<dbReference type="InterPro" id="IPR052777">
    <property type="entry name" value="Acetyltransferase_Enz"/>
</dbReference>
<feature type="domain" description="N-acetyltransferase" evidence="1">
    <location>
        <begin position="9"/>
        <end position="176"/>
    </location>
</feature>
<dbReference type="InterPro" id="IPR016181">
    <property type="entry name" value="Acyl_CoA_acyltransferase"/>
</dbReference>
<dbReference type="Proteomes" id="UP000785200">
    <property type="component" value="Unassembled WGS sequence"/>
</dbReference>